<dbReference type="SUPFAM" id="SSF56349">
    <property type="entry name" value="DNA breaking-rejoining enzymes"/>
    <property type="match status" value="1"/>
</dbReference>
<feature type="domain" description="Tyr recombinase" evidence="2">
    <location>
        <begin position="403"/>
        <end position="562"/>
    </location>
</feature>
<evidence type="ECO:0000313" key="4">
    <source>
        <dbReference type="Proteomes" id="UP001529369"/>
    </source>
</evidence>
<evidence type="ECO:0000256" key="1">
    <source>
        <dbReference type="ARBA" id="ARBA00023172"/>
    </source>
</evidence>
<protein>
    <recommendedName>
        <fullName evidence="2">Tyr recombinase domain-containing protein</fullName>
    </recommendedName>
</protein>
<dbReference type="EMBL" id="JAUFPN010000305">
    <property type="protein sequence ID" value="MDN3568771.1"/>
    <property type="molecule type" value="Genomic_DNA"/>
</dbReference>
<keyword evidence="4" id="KW-1185">Reference proteome</keyword>
<accession>A0ABT8AH49</accession>
<sequence length="602" mass="67368">MSNPMRSFPTVGEVLLLIPEWKDLSLALRSSKASALRMLCRIDGEKAPSTVRLDPATCLPAMDGASLVALGISKKTHQNYRAALRRVLRRLGILAPAHKREPVTDADWAALVQALPAHFHPHRLRAYMGFCAAEAIAPGSVTNTTLEAYLRHRMESHGGPNIRSDVREVARQWNKMRTLIAGWPDTVLALGPPEGRVQALPFSAYPAAQPEVEGYLAWLAQGPEDAAEDDDTAHDPASPETIGTRKKGLRLLLWGLAKTGCAPEALTLADLMRFELARQTLRWHRQRLGKPNPRKPTEMLPTPGTAMLADTLRSLAVYFKLTGEADARFRRMLAVYRPKPQREITEDLSRLLDRLADPEVEARLLHLPRLLMHKALRQRDGWTSKDGVDHPPKPMESSWTAALAVAIEIELHLPLRIHDLARLRLDQQLSVTQTSGRRPPEVHLRVVANKNDRLVETWLRGEAAELFVEYLRKFRPLGPHPATDWVFPNRDGEDHARAKNAFSAAITDSIHEHTGVRVNVHAFRAFAAALILEDNPHAIEDIRALLGHASFEVALRHYRRTNRKGAGERLSEAISKRRYRAKASVSPTGLALDLAQRRRRTA</sequence>
<dbReference type="Gene3D" id="1.10.443.10">
    <property type="entry name" value="Intergrase catalytic core"/>
    <property type="match status" value="1"/>
</dbReference>
<dbReference type="InterPro" id="IPR011010">
    <property type="entry name" value="DNA_brk_join_enz"/>
</dbReference>
<dbReference type="InterPro" id="IPR002104">
    <property type="entry name" value="Integrase_catalytic"/>
</dbReference>
<gene>
    <name evidence="3" type="ORF">QWZ14_30715</name>
</gene>
<dbReference type="RefSeq" id="WP_290320891.1">
    <property type="nucleotide sequence ID" value="NZ_JAUFPN010000305.1"/>
</dbReference>
<proteinExistence type="predicted"/>
<organism evidence="3 4">
    <name type="scientific">Paeniroseomonas aquatica</name>
    <dbReference type="NCBI Taxonomy" id="373043"/>
    <lineage>
        <taxon>Bacteria</taxon>
        <taxon>Pseudomonadati</taxon>
        <taxon>Pseudomonadota</taxon>
        <taxon>Alphaproteobacteria</taxon>
        <taxon>Acetobacterales</taxon>
        <taxon>Acetobacteraceae</taxon>
        <taxon>Paeniroseomonas</taxon>
    </lineage>
</organism>
<evidence type="ECO:0000259" key="2">
    <source>
        <dbReference type="Pfam" id="PF00589"/>
    </source>
</evidence>
<dbReference type="Proteomes" id="UP001529369">
    <property type="component" value="Unassembled WGS sequence"/>
</dbReference>
<name>A0ABT8AH49_9PROT</name>
<comment type="caution">
    <text evidence="3">The sequence shown here is derived from an EMBL/GenBank/DDBJ whole genome shotgun (WGS) entry which is preliminary data.</text>
</comment>
<reference evidence="4" key="1">
    <citation type="journal article" date="2019" name="Int. J. Syst. Evol. Microbiol.">
        <title>The Global Catalogue of Microorganisms (GCM) 10K type strain sequencing project: providing services to taxonomists for standard genome sequencing and annotation.</title>
        <authorList>
            <consortium name="The Broad Institute Genomics Platform"/>
            <consortium name="The Broad Institute Genome Sequencing Center for Infectious Disease"/>
            <person name="Wu L."/>
            <person name="Ma J."/>
        </authorList>
    </citation>
    <scope>NUCLEOTIDE SEQUENCE [LARGE SCALE GENOMIC DNA]</scope>
    <source>
        <strain evidence="4">CECT 7131</strain>
    </source>
</reference>
<evidence type="ECO:0000313" key="3">
    <source>
        <dbReference type="EMBL" id="MDN3568771.1"/>
    </source>
</evidence>
<dbReference type="InterPro" id="IPR013762">
    <property type="entry name" value="Integrase-like_cat_sf"/>
</dbReference>
<dbReference type="Pfam" id="PF00589">
    <property type="entry name" value="Phage_integrase"/>
    <property type="match status" value="1"/>
</dbReference>
<keyword evidence="1" id="KW-0233">DNA recombination</keyword>